<evidence type="ECO:0000313" key="1">
    <source>
        <dbReference type="EMBL" id="CAB3404206.1"/>
    </source>
</evidence>
<keyword evidence="2" id="KW-1185">Reference proteome</keyword>
<dbReference type="Proteomes" id="UP000494206">
    <property type="component" value="Unassembled WGS sequence"/>
</dbReference>
<gene>
    <name evidence="1" type="ORF">CBOVIS_LOCUS6580</name>
</gene>
<name>A0A8S1F184_9PELO</name>
<organism evidence="1 2">
    <name type="scientific">Caenorhabditis bovis</name>
    <dbReference type="NCBI Taxonomy" id="2654633"/>
    <lineage>
        <taxon>Eukaryota</taxon>
        <taxon>Metazoa</taxon>
        <taxon>Ecdysozoa</taxon>
        <taxon>Nematoda</taxon>
        <taxon>Chromadorea</taxon>
        <taxon>Rhabditida</taxon>
        <taxon>Rhabditina</taxon>
        <taxon>Rhabditomorpha</taxon>
        <taxon>Rhabditoidea</taxon>
        <taxon>Rhabditidae</taxon>
        <taxon>Peloderinae</taxon>
        <taxon>Caenorhabditis</taxon>
    </lineage>
</organism>
<protein>
    <submittedName>
        <fullName evidence="1">Uncharacterized protein</fullName>
    </submittedName>
</protein>
<evidence type="ECO:0000313" key="2">
    <source>
        <dbReference type="Proteomes" id="UP000494206"/>
    </source>
</evidence>
<accession>A0A8S1F184</accession>
<dbReference type="EMBL" id="CADEPM010000004">
    <property type="protein sequence ID" value="CAB3404206.1"/>
    <property type="molecule type" value="Genomic_DNA"/>
</dbReference>
<comment type="caution">
    <text evidence="1">The sequence shown here is derived from an EMBL/GenBank/DDBJ whole genome shotgun (WGS) entry which is preliminary data.</text>
</comment>
<reference evidence="1 2" key="1">
    <citation type="submission" date="2020-04" db="EMBL/GenBank/DDBJ databases">
        <authorList>
            <person name="Laetsch R D."/>
            <person name="Stevens L."/>
            <person name="Kumar S."/>
            <person name="Blaxter L. M."/>
        </authorList>
    </citation>
    <scope>NUCLEOTIDE SEQUENCE [LARGE SCALE GENOMIC DNA]</scope>
</reference>
<proteinExistence type="predicted"/>
<sequence length="109" mass="12262">MLKEPLVQEKFLALASASNETVSFEFVLSKAAWLEVVVAEKVVLEKMTKRNQWLVKLDNALRIKVHLDLLAYFGFSTVVQNIAQMSSTSKSRLCFSFAVSTSFDDAVTR</sequence>
<dbReference type="AlphaFoldDB" id="A0A8S1F184"/>